<dbReference type="Pfam" id="PF00072">
    <property type="entry name" value="Response_reg"/>
    <property type="match status" value="1"/>
</dbReference>
<dbReference type="Gene3D" id="1.10.287.130">
    <property type="match status" value="1"/>
</dbReference>
<feature type="domain" description="Response regulatory" evidence="8">
    <location>
        <begin position="674"/>
        <end position="794"/>
    </location>
</feature>
<evidence type="ECO:0000313" key="9">
    <source>
        <dbReference type="EMBL" id="KKN63364.1"/>
    </source>
</evidence>
<gene>
    <name evidence="9" type="ORF">LCGC14_0502490</name>
</gene>
<evidence type="ECO:0000256" key="2">
    <source>
        <dbReference type="ARBA" id="ARBA00012438"/>
    </source>
</evidence>
<dbReference type="PROSITE" id="PS50110">
    <property type="entry name" value="RESPONSE_REGULATORY"/>
    <property type="match status" value="1"/>
</dbReference>
<feature type="transmembrane region" description="Helical" evidence="6">
    <location>
        <begin position="256"/>
        <end position="272"/>
    </location>
</feature>
<accession>A0A0F9S8K7</accession>
<dbReference type="SMART" id="SM00388">
    <property type="entry name" value="HisKA"/>
    <property type="match status" value="1"/>
</dbReference>
<dbReference type="PANTHER" id="PTHR43047:SF72">
    <property type="entry name" value="OSMOSENSING HISTIDINE PROTEIN KINASE SLN1"/>
    <property type="match status" value="1"/>
</dbReference>
<feature type="transmembrane region" description="Helical" evidence="6">
    <location>
        <begin position="309"/>
        <end position="335"/>
    </location>
</feature>
<proteinExistence type="predicted"/>
<dbReference type="Pfam" id="PF02518">
    <property type="entry name" value="HATPase_c"/>
    <property type="match status" value="1"/>
</dbReference>
<dbReference type="Pfam" id="PF07695">
    <property type="entry name" value="7TMR-DISM_7TM"/>
    <property type="match status" value="1"/>
</dbReference>
<feature type="transmembrane region" description="Helical" evidence="6">
    <location>
        <begin position="219"/>
        <end position="236"/>
    </location>
</feature>
<sequence>MWYIDPKLLRKISIAAMFLLGAFSTYAQYTLTGAPEETVSLRPYAKLLVSGEKTYTLGQFIALSEKGTLAPMDDVKENFGFTNAHFWTYIRLDNSTQEKIHFYLDTARPITDEVSLYVKSSTGEIVSQYSGDAIPFSKKTVLHRKSVFQIELMPKEVIDVYIHLKSDGEVLMLPLNLVPEKMFLYETYKEQLFYGFFYGILILAFIIYIFFYSAMRDTAFIYYGLYVFFIAMLQFSLDGLFHQYVMPDGGFFSKRAVLFAALVSLFFFVNYGRKFLDIYKHSRSLWVGFQVLSGILLLALVGLTTVPGFLAICYPMANLIGLAVLSLMITTMVYLRIKKVAIDHFFVAGISFLVLGFVLFILNNLNLVQNSFITENGAKFGIGLEIVFLSLSMGNRIRNLRESNEQNQVLALQRLEDMNDMKSSFISNISHELRTPLNMIVGVADTLLSGQSNKDLQDKCKLILTSSETLLGHVDDILDFTSIEKGEQELHEADIDLHVLLNRVVYLNQKKAHHKNIEFRYTHQDKLPQTITGDKRKLMQVLNNLLDNAVKFTSYGEVRFHVDFSVRKDGKVALTFTISDTGSGISKEKMSTIYESFTKKSSADNREFYGLGLGLYVVKSYVDLQDGSIEIKNGRNWGTECRVDLDFVLSQKPLEIGEPQPLNEIEALNLLACNILLVEDNKTNQMVIKMAAKKMGNVNIDIANHGGEALEMLVKSNYDLILMDLQMPVMDGFEATANIRAGKAGEDFVDIPILVITADTTDATKKEIFRLGANDYMTKPVKRDVLYTKIKQNLVAVGR</sequence>
<comment type="catalytic activity">
    <reaction evidence="1">
        <text>ATP + protein L-histidine = ADP + protein N-phospho-L-histidine.</text>
        <dbReference type="EC" id="2.7.13.3"/>
    </reaction>
</comment>
<dbReference type="PRINTS" id="PR00344">
    <property type="entry name" value="BCTRLSENSOR"/>
</dbReference>
<keyword evidence="6" id="KW-0472">Membrane</keyword>
<feature type="transmembrane region" description="Helical" evidence="6">
    <location>
        <begin position="192"/>
        <end position="212"/>
    </location>
</feature>
<dbReference type="InterPro" id="IPR011623">
    <property type="entry name" value="7TMR_DISM_rcpt_extracell_dom1"/>
</dbReference>
<dbReference type="AlphaFoldDB" id="A0A0F9S8K7"/>
<dbReference type="Gene3D" id="3.40.50.2300">
    <property type="match status" value="1"/>
</dbReference>
<dbReference type="InterPro" id="IPR003594">
    <property type="entry name" value="HATPase_dom"/>
</dbReference>
<dbReference type="InterPro" id="IPR004358">
    <property type="entry name" value="Sig_transdc_His_kin-like_C"/>
</dbReference>
<dbReference type="Gene3D" id="2.60.40.2380">
    <property type="match status" value="1"/>
</dbReference>
<dbReference type="EC" id="2.7.13.3" evidence="2"/>
<keyword evidence="6" id="KW-1133">Transmembrane helix</keyword>
<dbReference type="GO" id="GO:0000155">
    <property type="term" value="F:phosphorelay sensor kinase activity"/>
    <property type="evidence" value="ECO:0007669"/>
    <property type="project" value="InterPro"/>
</dbReference>
<keyword evidence="6" id="KW-0812">Transmembrane</keyword>
<dbReference type="InterPro" id="IPR011006">
    <property type="entry name" value="CheY-like_superfamily"/>
</dbReference>
<dbReference type="InterPro" id="IPR003661">
    <property type="entry name" value="HisK_dim/P_dom"/>
</dbReference>
<keyword evidence="3" id="KW-0597">Phosphoprotein</keyword>
<dbReference type="CDD" id="cd17546">
    <property type="entry name" value="REC_hyHK_CKI1_RcsC-like"/>
    <property type="match status" value="1"/>
</dbReference>
<dbReference type="PANTHER" id="PTHR43047">
    <property type="entry name" value="TWO-COMPONENT HISTIDINE PROTEIN KINASE"/>
    <property type="match status" value="1"/>
</dbReference>
<dbReference type="InterPro" id="IPR001789">
    <property type="entry name" value="Sig_transdc_resp-reg_receiver"/>
</dbReference>
<name>A0A0F9S8K7_9ZZZZ</name>
<keyword evidence="4" id="KW-0808">Transferase</keyword>
<dbReference type="GO" id="GO:0009927">
    <property type="term" value="F:histidine phosphotransfer kinase activity"/>
    <property type="evidence" value="ECO:0007669"/>
    <property type="project" value="TreeGrafter"/>
</dbReference>
<keyword evidence="5" id="KW-0418">Kinase</keyword>
<dbReference type="SUPFAM" id="SSF52172">
    <property type="entry name" value="CheY-like"/>
    <property type="match status" value="1"/>
</dbReference>
<evidence type="ECO:0000256" key="6">
    <source>
        <dbReference type="SAM" id="Phobius"/>
    </source>
</evidence>
<evidence type="ECO:0000259" key="8">
    <source>
        <dbReference type="PROSITE" id="PS50110"/>
    </source>
</evidence>
<dbReference type="SMART" id="SM00387">
    <property type="entry name" value="HATPase_c"/>
    <property type="match status" value="1"/>
</dbReference>
<comment type="caution">
    <text evidence="9">The sequence shown here is derived from an EMBL/GenBank/DDBJ whole genome shotgun (WGS) entry which is preliminary data.</text>
</comment>
<dbReference type="InterPro" id="IPR005467">
    <property type="entry name" value="His_kinase_dom"/>
</dbReference>
<feature type="transmembrane region" description="Helical" evidence="6">
    <location>
        <begin position="342"/>
        <end position="362"/>
    </location>
</feature>
<dbReference type="SUPFAM" id="SSF47384">
    <property type="entry name" value="Homodimeric domain of signal transducing histidine kinase"/>
    <property type="match status" value="1"/>
</dbReference>
<evidence type="ECO:0000256" key="4">
    <source>
        <dbReference type="ARBA" id="ARBA00022679"/>
    </source>
</evidence>
<organism evidence="9">
    <name type="scientific">marine sediment metagenome</name>
    <dbReference type="NCBI Taxonomy" id="412755"/>
    <lineage>
        <taxon>unclassified sequences</taxon>
        <taxon>metagenomes</taxon>
        <taxon>ecological metagenomes</taxon>
    </lineage>
</organism>
<evidence type="ECO:0000256" key="3">
    <source>
        <dbReference type="ARBA" id="ARBA00022553"/>
    </source>
</evidence>
<reference evidence="9" key="1">
    <citation type="journal article" date="2015" name="Nature">
        <title>Complex archaea that bridge the gap between prokaryotes and eukaryotes.</title>
        <authorList>
            <person name="Spang A."/>
            <person name="Saw J.H."/>
            <person name="Jorgensen S.L."/>
            <person name="Zaremba-Niedzwiedzka K."/>
            <person name="Martijn J."/>
            <person name="Lind A.E."/>
            <person name="van Eijk R."/>
            <person name="Schleper C."/>
            <person name="Guy L."/>
            <person name="Ettema T.J."/>
        </authorList>
    </citation>
    <scope>NUCLEOTIDE SEQUENCE</scope>
</reference>
<feature type="domain" description="Histidine kinase" evidence="7">
    <location>
        <begin position="428"/>
        <end position="649"/>
    </location>
</feature>
<dbReference type="SUPFAM" id="SSF55874">
    <property type="entry name" value="ATPase domain of HSP90 chaperone/DNA topoisomerase II/histidine kinase"/>
    <property type="match status" value="1"/>
</dbReference>
<dbReference type="InterPro" id="IPR011622">
    <property type="entry name" value="7TMR_DISM_rcpt_extracell_dom2"/>
</dbReference>
<evidence type="ECO:0000256" key="5">
    <source>
        <dbReference type="ARBA" id="ARBA00022777"/>
    </source>
</evidence>
<dbReference type="SMART" id="SM00448">
    <property type="entry name" value="REC"/>
    <property type="match status" value="1"/>
</dbReference>
<dbReference type="Gene3D" id="3.30.565.10">
    <property type="entry name" value="Histidine kinase-like ATPase, C-terminal domain"/>
    <property type="match status" value="1"/>
</dbReference>
<dbReference type="CDD" id="cd00082">
    <property type="entry name" value="HisKA"/>
    <property type="match status" value="1"/>
</dbReference>
<evidence type="ECO:0000256" key="1">
    <source>
        <dbReference type="ARBA" id="ARBA00000085"/>
    </source>
</evidence>
<dbReference type="PROSITE" id="PS50109">
    <property type="entry name" value="HIS_KIN"/>
    <property type="match status" value="1"/>
</dbReference>
<dbReference type="GO" id="GO:0005886">
    <property type="term" value="C:plasma membrane"/>
    <property type="evidence" value="ECO:0007669"/>
    <property type="project" value="TreeGrafter"/>
</dbReference>
<feature type="transmembrane region" description="Helical" evidence="6">
    <location>
        <begin position="284"/>
        <end position="303"/>
    </location>
</feature>
<dbReference type="EMBL" id="LAZR01000592">
    <property type="protein sequence ID" value="KKN63364.1"/>
    <property type="molecule type" value="Genomic_DNA"/>
</dbReference>
<protein>
    <recommendedName>
        <fullName evidence="2">histidine kinase</fullName>
        <ecNumber evidence="2">2.7.13.3</ecNumber>
    </recommendedName>
</protein>
<dbReference type="InterPro" id="IPR036890">
    <property type="entry name" value="HATPase_C_sf"/>
</dbReference>
<dbReference type="Pfam" id="PF00512">
    <property type="entry name" value="HisKA"/>
    <property type="match status" value="1"/>
</dbReference>
<dbReference type="Pfam" id="PF07696">
    <property type="entry name" value="7TMR-DISMED2"/>
    <property type="match status" value="1"/>
</dbReference>
<dbReference type="InterPro" id="IPR036097">
    <property type="entry name" value="HisK_dim/P_sf"/>
</dbReference>
<evidence type="ECO:0000259" key="7">
    <source>
        <dbReference type="PROSITE" id="PS50109"/>
    </source>
</evidence>